<feature type="domain" description="YetF C-terminal" evidence="8">
    <location>
        <begin position="102"/>
        <end position="168"/>
    </location>
</feature>
<evidence type="ECO:0000256" key="5">
    <source>
        <dbReference type="ARBA" id="ARBA00022989"/>
    </source>
</evidence>
<comment type="similarity">
    <text evidence="2">Belongs to the UPF0702 family.</text>
</comment>
<dbReference type="EMBL" id="AP027079">
    <property type="protein sequence ID" value="BDU69301.1"/>
    <property type="molecule type" value="Genomic_DNA"/>
</dbReference>
<feature type="transmembrane region" description="Helical" evidence="7">
    <location>
        <begin position="27"/>
        <end position="46"/>
    </location>
</feature>
<dbReference type="InterPro" id="IPR007353">
    <property type="entry name" value="DUF421"/>
</dbReference>
<evidence type="ECO:0000313" key="10">
    <source>
        <dbReference type="Proteomes" id="UP001242010"/>
    </source>
</evidence>
<gene>
    <name evidence="9" type="ORF">GETHOR_14020</name>
</gene>
<reference evidence="10" key="1">
    <citation type="journal article" date="2023" name="Int. J. Syst. Evol. Microbiol.">
        <title>Mesoterricola silvestris gen. nov., sp. nov., Mesoterricola sediminis sp. nov., Geothrix oryzae sp. nov., Geothrix edaphica sp. nov., Geothrix rubra sp. nov., and Geothrix limicola sp. nov., six novel members of Acidobacteriota isolated from soils.</title>
        <authorList>
            <person name="Itoh H."/>
            <person name="Sugisawa Y."/>
            <person name="Mise K."/>
            <person name="Xu Z."/>
            <person name="Kuniyasu M."/>
            <person name="Ushijima N."/>
            <person name="Kawano K."/>
            <person name="Kobayashi E."/>
            <person name="Shiratori Y."/>
            <person name="Masuda Y."/>
            <person name="Senoo K."/>
        </authorList>
    </citation>
    <scope>NUCLEOTIDE SEQUENCE [LARGE SCALE GENOMIC DNA]</scope>
    <source>
        <strain evidence="10">Red222</strain>
    </source>
</reference>
<evidence type="ECO:0000256" key="7">
    <source>
        <dbReference type="SAM" id="Phobius"/>
    </source>
</evidence>
<accession>A0ABM8DQN9</accession>
<dbReference type="Gene3D" id="3.30.240.20">
    <property type="entry name" value="bsu07140 like domains"/>
    <property type="match status" value="1"/>
</dbReference>
<evidence type="ECO:0000256" key="3">
    <source>
        <dbReference type="ARBA" id="ARBA00022475"/>
    </source>
</evidence>
<organism evidence="9 10">
    <name type="scientific">Geothrix oryzae</name>
    <dbReference type="NCBI Taxonomy" id="2927975"/>
    <lineage>
        <taxon>Bacteria</taxon>
        <taxon>Pseudomonadati</taxon>
        <taxon>Acidobacteriota</taxon>
        <taxon>Holophagae</taxon>
        <taxon>Holophagales</taxon>
        <taxon>Holophagaceae</taxon>
        <taxon>Geothrix</taxon>
    </lineage>
</organism>
<keyword evidence="3" id="KW-1003">Cell membrane</keyword>
<evidence type="ECO:0000256" key="1">
    <source>
        <dbReference type="ARBA" id="ARBA00004651"/>
    </source>
</evidence>
<name>A0ABM8DQN9_9BACT</name>
<sequence length="177" mass="19311">MSIAMLLEGALPVGVSMWKLTQPWWEFVLRALLVYGFLLVLLRLTGKRQVGQLAPFDFVMLLVLSNAVQNSMNAGDNTVAGGFILVATLLAVNGVMSWLTWRSKRAETLLEGRPQILIHNGQLDEAMLASERITRHELMAAVRQAGVSDVADVRVAILETNGRINVIPLAPQSPAAP</sequence>
<keyword evidence="4 7" id="KW-0812">Transmembrane</keyword>
<dbReference type="PANTHER" id="PTHR34582">
    <property type="entry name" value="UPF0702 TRANSMEMBRANE PROTEIN YCAP"/>
    <property type="match status" value="1"/>
</dbReference>
<evidence type="ECO:0000256" key="2">
    <source>
        <dbReference type="ARBA" id="ARBA00006448"/>
    </source>
</evidence>
<evidence type="ECO:0000256" key="6">
    <source>
        <dbReference type="ARBA" id="ARBA00023136"/>
    </source>
</evidence>
<proteinExistence type="inferred from homology"/>
<feature type="transmembrane region" description="Helical" evidence="7">
    <location>
        <begin position="78"/>
        <end position="101"/>
    </location>
</feature>
<evidence type="ECO:0000259" key="8">
    <source>
        <dbReference type="Pfam" id="PF04239"/>
    </source>
</evidence>
<keyword evidence="6 7" id="KW-0472">Membrane</keyword>
<keyword evidence="5 7" id="KW-1133">Transmembrane helix</keyword>
<dbReference type="Proteomes" id="UP001242010">
    <property type="component" value="Chromosome"/>
</dbReference>
<protein>
    <recommendedName>
        <fullName evidence="8">YetF C-terminal domain-containing protein</fullName>
    </recommendedName>
</protein>
<evidence type="ECO:0000313" key="9">
    <source>
        <dbReference type="EMBL" id="BDU69301.1"/>
    </source>
</evidence>
<dbReference type="RefSeq" id="WP_286355941.1">
    <property type="nucleotide sequence ID" value="NZ_AP027079.1"/>
</dbReference>
<evidence type="ECO:0000256" key="4">
    <source>
        <dbReference type="ARBA" id="ARBA00022692"/>
    </source>
</evidence>
<comment type="subcellular location">
    <subcellularLocation>
        <location evidence="1">Cell membrane</location>
        <topology evidence="1">Multi-pass membrane protein</topology>
    </subcellularLocation>
</comment>
<dbReference type="InterPro" id="IPR023090">
    <property type="entry name" value="UPF0702_alpha/beta_dom_sf"/>
</dbReference>
<dbReference type="Pfam" id="PF04239">
    <property type="entry name" value="DUF421"/>
    <property type="match status" value="1"/>
</dbReference>
<keyword evidence="10" id="KW-1185">Reference proteome</keyword>
<dbReference type="PANTHER" id="PTHR34582:SF6">
    <property type="entry name" value="UPF0702 TRANSMEMBRANE PROTEIN YCAP"/>
    <property type="match status" value="1"/>
</dbReference>